<dbReference type="EMBL" id="WHWC01000017">
    <property type="protein sequence ID" value="KAG8366595.1"/>
    <property type="molecule type" value="Genomic_DNA"/>
</dbReference>
<dbReference type="Gene3D" id="1.20.1260.60">
    <property type="entry name" value="Vacuolar protein sorting-associated protein Ist1"/>
    <property type="match status" value="1"/>
</dbReference>
<feature type="region of interest" description="Disordered" evidence="2">
    <location>
        <begin position="256"/>
        <end position="298"/>
    </location>
</feature>
<dbReference type="GO" id="GO:0015031">
    <property type="term" value="P:protein transport"/>
    <property type="evidence" value="ECO:0007669"/>
    <property type="project" value="InterPro"/>
</dbReference>
<feature type="region of interest" description="Disordered" evidence="2">
    <location>
        <begin position="194"/>
        <end position="221"/>
    </location>
</feature>
<dbReference type="AlphaFoldDB" id="A0AAV6WHZ4"/>
<dbReference type="FunFam" id="1.20.1260.60:FF:000002">
    <property type="entry name" value="Vacuolar protein sorting-associated protein IST1"/>
    <property type="match status" value="1"/>
</dbReference>
<keyword evidence="4" id="KW-1185">Reference proteome</keyword>
<organism evidence="3 4">
    <name type="scientific">Buddleja alternifolia</name>
    <dbReference type="NCBI Taxonomy" id="168488"/>
    <lineage>
        <taxon>Eukaryota</taxon>
        <taxon>Viridiplantae</taxon>
        <taxon>Streptophyta</taxon>
        <taxon>Embryophyta</taxon>
        <taxon>Tracheophyta</taxon>
        <taxon>Spermatophyta</taxon>
        <taxon>Magnoliopsida</taxon>
        <taxon>eudicotyledons</taxon>
        <taxon>Gunneridae</taxon>
        <taxon>Pentapetalae</taxon>
        <taxon>asterids</taxon>
        <taxon>lamiids</taxon>
        <taxon>Lamiales</taxon>
        <taxon>Scrophulariaceae</taxon>
        <taxon>Buddlejeae</taxon>
        <taxon>Buddleja</taxon>
    </lineage>
</organism>
<sequence length="445" mass="50513">MREKFDALLFKKRFKPSKLKASVKLAISRLAVLKNQRQARCSVARSDVVELLNLGNNDRALFRVEQVIKEQNMLDVYDSLEGYCHLLLERIDLIEQEKVCPEELKEAISSLIYATTRCGEFPELQEIRAILASRFGKEFAARAAELRNHCGVNVKIIQKLSTRMPNMENKVKVLKEIASDNNIVLQMEETVAPTAVDSQKENQQKPIQVQDKEREEDFSDSVKLRRKYRDVADAAQAAFESAEYAAAAARAAVELSRSGSTDPDDPSSPNLRSRKAFATFEPKESKLQTREEKDRLEAEHTKIEMKSEKIDPIIEQFRQNANGIEFKRSLSASSMDSEDKNLNEMKMSSDEEGQIKPLAREAVFDESDGEDQMNAINDLDGYRKNDNVEERSRKLNNSVSQAEFGKELGPGNSPARFTADDSTQVEPLNINRRPISVRSKWTRGF</sequence>
<evidence type="ECO:0000256" key="1">
    <source>
        <dbReference type="ARBA" id="ARBA00005536"/>
    </source>
</evidence>
<dbReference type="Proteomes" id="UP000826271">
    <property type="component" value="Unassembled WGS sequence"/>
</dbReference>
<gene>
    <name evidence="3" type="ORF">BUALT_Bualt17G0096200</name>
</gene>
<feature type="region of interest" description="Disordered" evidence="2">
    <location>
        <begin position="394"/>
        <end position="424"/>
    </location>
</feature>
<dbReference type="PANTHER" id="PTHR12161">
    <property type="entry name" value="IST1 FAMILY MEMBER"/>
    <property type="match status" value="1"/>
</dbReference>
<comment type="similarity">
    <text evidence="1">Belongs to the IST1 family.</text>
</comment>
<dbReference type="PANTHER" id="PTHR12161:SF16">
    <property type="entry name" value="REGULATOR OF VPS4 ACTIVITY IN THE MVB PATHWAY PROTEIN"/>
    <property type="match status" value="1"/>
</dbReference>
<feature type="compositionally biased region" description="Basic and acidic residues" evidence="2">
    <location>
        <begin position="281"/>
        <end position="298"/>
    </location>
</feature>
<accession>A0AAV6WHZ4</accession>
<dbReference type="Pfam" id="PF03398">
    <property type="entry name" value="Ist1"/>
    <property type="match status" value="1"/>
</dbReference>
<feature type="compositionally biased region" description="Basic and acidic residues" evidence="2">
    <location>
        <begin position="210"/>
        <end position="221"/>
    </location>
</feature>
<proteinExistence type="inferred from homology"/>
<comment type="caution">
    <text evidence="3">The sequence shown here is derived from an EMBL/GenBank/DDBJ whole genome shotgun (WGS) entry which is preliminary data.</text>
</comment>
<dbReference type="InterPro" id="IPR005061">
    <property type="entry name" value="Ist1"/>
</dbReference>
<evidence type="ECO:0000313" key="3">
    <source>
        <dbReference type="EMBL" id="KAG8366595.1"/>
    </source>
</evidence>
<protein>
    <submittedName>
        <fullName evidence="3">Uncharacterized protein</fullName>
    </submittedName>
</protein>
<dbReference type="InterPro" id="IPR042277">
    <property type="entry name" value="IST1-like"/>
</dbReference>
<evidence type="ECO:0000256" key="2">
    <source>
        <dbReference type="SAM" id="MobiDB-lite"/>
    </source>
</evidence>
<reference evidence="3" key="1">
    <citation type="submission" date="2019-10" db="EMBL/GenBank/DDBJ databases">
        <authorList>
            <person name="Zhang R."/>
            <person name="Pan Y."/>
            <person name="Wang J."/>
            <person name="Ma R."/>
            <person name="Yu S."/>
        </authorList>
    </citation>
    <scope>NUCLEOTIDE SEQUENCE</scope>
    <source>
        <strain evidence="3">LA-IB0</strain>
        <tissue evidence="3">Leaf</tissue>
    </source>
</reference>
<evidence type="ECO:0000313" key="4">
    <source>
        <dbReference type="Proteomes" id="UP000826271"/>
    </source>
</evidence>
<name>A0AAV6WHZ4_9LAMI</name>